<feature type="transmembrane region" description="Helical" evidence="1">
    <location>
        <begin position="52"/>
        <end position="73"/>
    </location>
</feature>
<name>A0A2D0A723_9DEIO</name>
<evidence type="ECO:0000313" key="2">
    <source>
        <dbReference type="EMBL" id="OWL93377.1"/>
    </source>
</evidence>
<feature type="transmembrane region" description="Helical" evidence="1">
    <location>
        <begin position="101"/>
        <end position="120"/>
    </location>
</feature>
<evidence type="ECO:0000256" key="1">
    <source>
        <dbReference type="SAM" id="Phobius"/>
    </source>
</evidence>
<keyword evidence="3" id="KW-1185">Reference proteome</keyword>
<keyword evidence="1" id="KW-1133">Transmembrane helix</keyword>
<comment type="caution">
    <text evidence="2">The sequence shown here is derived from an EMBL/GenBank/DDBJ whole genome shotgun (WGS) entry which is preliminary data.</text>
</comment>
<dbReference type="AlphaFoldDB" id="A0A2D0A723"/>
<accession>A0A2D0A723</accession>
<keyword evidence="1" id="KW-0472">Membrane</keyword>
<sequence length="161" mass="17402">MNTVIPVRPLPTQARRRQIVTVYAAGLLTALTVFLLRLTGSFDAAFDAGRGPILATLALATAAILLGVAHLAFPDRLGLPRADAAYLDERQASRIAQANSLAYRWVVKVLLFCVVLFVFFGPSLPAFERPDGLQGVALLTLLFIPFLPTAILAWTEPDTAE</sequence>
<reference evidence="2 3" key="1">
    <citation type="submission" date="2017-05" db="EMBL/GenBank/DDBJ databases">
        <title>De novo genome assembly of Deniococcus indicus strain DR1.</title>
        <authorList>
            <person name="Chauhan D."/>
            <person name="Yennamalli R.M."/>
            <person name="Priyadarshini R."/>
        </authorList>
    </citation>
    <scope>NUCLEOTIDE SEQUENCE [LARGE SCALE GENOMIC DNA]</scope>
    <source>
        <strain evidence="2 3">DR1</strain>
    </source>
</reference>
<proteinExistence type="predicted"/>
<gene>
    <name evidence="2" type="ORF">CBQ26_20155</name>
</gene>
<dbReference type="OrthoDB" id="10003521at2"/>
<evidence type="ECO:0000313" key="3">
    <source>
        <dbReference type="Proteomes" id="UP000197208"/>
    </source>
</evidence>
<dbReference type="Proteomes" id="UP000197208">
    <property type="component" value="Unassembled WGS sequence"/>
</dbReference>
<feature type="transmembrane region" description="Helical" evidence="1">
    <location>
        <begin position="20"/>
        <end position="40"/>
    </location>
</feature>
<dbReference type="EMBL" id="NHMK01000036">
    <property type="protein sequence ID" value="OWL93377.1"/>
    <property type="molecule type" value="Genomic_DNA"/>
</dbReference>
<organism evidence="2 3">
    <name type="scientific">Deinococcus indicus</name>
    <dbReference type="NCBI Taxonomy" id="223556"/>
    <lineage>
        <taxon>Bacteria</taxon>
        <taxon>Thermotogati</taxon>
        <taxon>Deinococcota</taxon>
        <taxon>Deinococci</taxon>
        <taxon>Deinococcales</taxon>
        <taxon>Deinococcaceae</taxon>
        <taxon>Deinococcus</taxon>
    </lineage>
</organism>
<feature type="transmembrane region" description="Helical" evidence="1">
    <location>
        <begin position="132"/>
        <end position="154"/>
    </location>
</feature>
<keyword evidence="1" id="KW-0812">Transmembrane</keyword>
<protein>
    <submittedName>
        <fullName evidence="2">Uncharacterized protein</fullName>
    </submittedName>
</protein>
<dbReference type="RefSeq" id="WP_088250397.1">
    <property type="nucleotide sequence ID" value="NZ_BNAM01000020.1"/>
</dbReference>